<evidence type="ECO:0000256" key="11">
    <source>
        <dbReference type="ARBA" id="ARBA00023264"/>
    </source>
</evidence>
<dbReference type="GeneID" id="92382398"/>
<name>A0A1G4I1I4_TRYEQ</name>
<organism evidence="15 16">
    <name type="scientific">Trypanosoma equiperdum</name>
    <dbReference type="NCBI Taxonomy" id="5694"/>
    <lineage>
        <taxon>Eukaryota</taxon>
        <taxon>Discoba</taxon>
        <taxon>Euglenozoa</taxon>
        <taxon>Kinetoplastea</taxon>
        <taxon>Metakinetoplastina</taxon>
        <taxon>Trypanosomatida</taxon>
        <taxon>Trypanosomatidae</taxon>
        <taxon>Trypanosoma</taxon>
    </lineage>
</organism>
<dbReference type="GO" id="GO:0016020">
    <property type="term" value="C:membrane"/>
    <property type="evidence" value="ECO:0007669"/>
    <property type="project" value="UniProtKB-SubCell"/>
</dbReference>
<gene>
    <name evidence="15" type="ORF">TEOVI_000846400</name>
</gene>
<sequence>MDAGKLFHLLAAIVFMKLLFGCIFARVPLEVRANDHPPGESFQHAGSMGEVSVGVPRRSTRNSRMDTDRSVRNWGAGHGVGGALPGLFGLIPGIQELMIAFSCLTWPDMLWRYFLFLLLLLTFLYFTENVRDLLYVRPRMLRLGDSYLTEKPPRVGRDVALSYDTPWCLYEVMKTTFFAVTGLLAVRLFIFVLFSFMTLVVMSMAGRRGRNRNDNPLWFSFFTLLAYITFCVASVGIGFYNFRVFGRIADRSECKILISNHSCVFEVVLLFALAQFPSFITRKETKLPLFESIVRLSDSILVDRSAAESRRRAAEAIAKRAKDRDPLVPQLLVFPEGTTTNQRTLFMFRKGAMEPGEPIQMICVGFPYKHFNPCWNGRCCGGNSFGVLILRLCSQFVNRVEVRPLPIYVPTESEREDPILYANRCQEMMANVLGCGVSECTYADYVALLNEKSASAPVPPKRFTKG</sequence>
<evidence type="ECO:0000259" key="14">
    <source>
        <dbReference type="SMART" id="SM00563"/>
    </source>
</evidence>
<evidence type="ECO:0000256" key="7">
    <source>
        <dbReference type="ARBA" id="ARBA00022989"/>
    </source>
</evidence>
<dbReference type="VEuPathDB" id="TriTrypDB:TEOVI_000846400"/>
<comment type="subcellular location">
    <subcellularLocation>
        <location evidence="1">Membrane</location>
    </subcellularLocation>
</comment>
<evidence type="ECO:0000313" key="15">
    <source>
        <dbReference type="EMBL" id="SCU65593.1"/>
    </source>
</evidence>
<dbReference type="InterPro" id="IPR002123">
    <property type="entry name" value="Plipid/glycerol_acylTrfase"/>
</dbReference>
<comment type="caution">
    <text evidence="15">The sequence shown here is derived from an EMBL/GenBank/DDBJ whole genome shotgun (WGS) entry which is preliminary data.</text>
</comment>
<dbReference type="PANTHER" id="PTHR23063:SF58">
    <property type="entry name" value="PUTATIVE-RELATED"/>
    <property type="match status" value="1"/>
</dbReference>
<feature type="transmembrane region" description="Helical" evidence="13">
    <location>
        <begin position="177"/>
        <end position="205"/>
    </location>
</feature>
<feature type="transmembrane region" description="Helical" evidence="13">
    <location>
        <begin position="71"/>
        <end position="91"/>
    </location>
</feature>
<keyword evidence="9 13" id="KW-0472">Membrane</keyword>
<feature type="transmembrane region" description="Helical" evidence="13">
    <location>
        <begin position="217"/>
        <end position="242"/>
    </location>
</feature>
<keyword evidence="12 15" id="KW-0012">Acyltransferase</keyword>
<dbReference type="Proteomes" id="UP000195570">
    <property type="component" value="Unassembled WGS sequence"/>
</dbReference>
<dbReference type="GO" id="GO:0008374">
    <property type="term" value="F:O-acyltransferase activity"/>
    <property type="evidence" value="ECO:0007669"/>
    <property type="project" value="InterPro"/>
</dbReference>
<evidence type="ECO:0000256" key="13">
    <source>
        <dbReference type="SAM" id="Phobius"/>
    </source>
</evidence>
<feature type="transmembrane region" description="Helical" evidence="13">
    <location>
        <begin position="263"/>
        <end position="280"/>
    </location>
</feature>
<dbReference type="Pfam" id="PF01553">
    <property type="entry name" value="Acyltransferase"/>
    <property type="match status" value="1"/>
</dbReference>
<dbReference type="SUPFAM" id="SSF69593">
    <property type="entry name" value="Glycerol-3-phosphate (1)-acyltransferase"/>
    <property type="match status" value="1"/>
</dbReference>
<dbReference type="RefSeq" id="XP_067077164.1">
    <property type="nucleotide sequence ID" value="XM_067221063.1"/>
</dbReference>
<keyword evidence="16" id="KW-1185">Reference proteome</keyword>
<evidence type="ECO:0000313" key="16">
    <source>
        <dbReference type="Proteomes" id="UP000195570"/>
    </source>
</evidence>
<evidence type="ECO:0000256" key="9">
    <source>
        <dbReference type="ARBA" id="ARBA00023136"/>
    </source>
</evidence>
<feature type="transmembrane region" description="Helical" evidence="13">
    <location>
        <begin position="6"/>
        <end position="25"/>
    </location>
</feature>
<keyword evidence="8" id="KW-0443">Lipid metabolism</keyword>
<evidence type="ECO:0000256" key="1">
    <source>
        <dbReference type="ARBA" id="ARBA00004370"/>
    </source>
</evidence>
<keyword evidence="4" id="KW-0444">Lipid biosynthesis</keyword>
<dbReference type="AlphaFoldDB" id="A0A1G4I1I4"/>
<dbReference type="CDD" id="cd07991">
    <property type="entry name" value="LPLAT_LPCAT1-like"/>
    <property type="match status" value="1"/>
</dbReference>
<evidence type="ECO:0000256" key="5">
    <source>
        <dbReference type="ARBA" id="ARBA00022679"/>
    </source>
</evidence>
<keyword evidence="10" id="KW-0594">Phospholipid biosynthesis</keyword>
<proteinExistence type="inferred from homology"/>
<dbReference type="SMART" id="SM00563">
    <property type="entry name" value="PlsC"/>
    <property type="match status" value="1"/>
</dbReference>
<comment type="pathway">
    <text evidence="2">Lipid metabolism.</text>
</comment>
<protein>
    <submittedName>
        <fullName evidence="15">Acyltransferase, putative</fullName>
    </submittedName>
</protein>
<evidence type="ECO:0000256" key="4">
    <source>
        <dbReference type="ARBA" id="ARBA00022516"/>
    </source>
</evidence>
<comment type="similarity">
    <text evidence="3">Belongs to the 1-acyl-sn-glycerol-3-phosphate acyltransferase family.</text>
</comment>
<dbReference type="GO" id="GO:0008654">
    <property type="term" value="P:phospholipid biosynthetic process"/>
    <property type="evidence" value="ECO:0007669"/>
    <property type="project" value="UniProtKB-KW"/>
</dbReference>
<dbReference type="EMBL" id="CZPT02000349">
    <property type="protein sequence ID" value="SCU65593.1"/>
    <property type="molecule type" value="Genomic_DNA"/>
</dbReference>
<feature type="transmembrane region" description="Helical" evidence="13">
    <location>
        <begin position="111"/>
        <end position="130"/>
    </location>
</feature>
<accession>A0A1G4I1I4</accession>
<keyword evidence="6 13" id="KW-0812">Transmembrane</keyword>
<evidence type="ECO:0000256" key="6">
    <source>
        <dbReference type="ARBA" id="ARBA00022692"/>
    </source>
</evidence>
<keyword evidence="7 13" id="KW-1133">Transmembrane helix</keyword>
<evidence type="ECO:0000256" key="12">
    <source>
        <dbReference type="ARBA" id="ARBA00023315"/>
    </source>
</evidence>
<reference evidence="15" key="1">
    <citation type="submission" date="2016-09" db="EMBL/GenBank/DDBJ databases">
        <authorList>
            <person name="Hebert L."/>
            <person name="Moumen B."/>
        </authorList>
    </citation>
    <scope>NUCLEOTIDE SEQUENCE [LARGE SCALE GENOMIC DNA]</scope>
    <source>
        <strain evidence="15">OVI</strain>
    </source>
</reference>
<evidence type="ECO:0000256" key="3">
    <source>
        <dbReference type="ARBA" id="ARBA00008655"/>
    </source>
</evidence>
<dbReference type="InterPro" id="IPR045252">
    <property type="entry name" value="LPCAT1-like"/>
</dbReference>
<keyword evidence="11" id="KW-1208">Phospholipid metabolism</keyword>
<dbReference type="PANTHER" id="PTHR23063">
    <property type="entry name" value="PHOSPHOLIPID ACYLTRANSFERASE"/>
    <property type="match status" value="1"/>
</dbReference>
<evidence type="ECO:0000256" key="10">
    <source>
        <dbReference type="ARBA" id="ARBA00023209"/>
    </source>
</evidence>
<evidence type="ECO:0000256" key="8">
    <source>
        <dbReference type="ARBA" id="ARBA00023098"/>
    </source>
</evidence>
<evidence type="ECO:0000256" key="2">
    <source>
        <dbReference type="ARBA" id="ARBA00005189"/>
    </source>
</evidence>
<keyword evidence="5" id="KW-0808">Transferase</keyword>
<feature type="domain" description="Phospholipid/glycerol acyltransferase" evidence="14">
    <location>
        <begin position="255"/>
        <end position="367"/>
    </location>
</feature>